<dbReference type="Pfam" id="PF07222">
    <property type="entry name" value="PBP_sp32"/>
    <property type="match status" value="1"/>
</dbReference>
<evidence type="ECO:0000256" key="7">
    <source>
        <dbReference type="ARBA" id="ARBA00033453"/>
    </source>
</evidence>
<feature type="transmembrane region" description="Helical" evidence="10">
    <location>
        <begin position="317"/>
        <end position="339"/>
    </location>
</feature>
<keyword evidence="4" id="KW-0732">Signal</keyword>
<evidence type="ECO:0000313" key="11">
    <source>
        <dbReference type="EMBL" id="NXF08437.1"/>
    </source>
</evidence>
<dbReference type="EMBL" id="VWYW01000282">
    <property type="protein sequence ID" value="NXF08437.1"/>
    <property type="molecule type" value="Genomic_DNA"/>
</dbReference>
<dbReference type="GO" id="GO:0005634">
    <property type="term" value="C:nucleus"/>
    <property type="evidence" value="ECO:0007669"/>
    <property type="project" value="TreeGrafter"/>
</dbReference>
<accession>A0A7K8QT04</accession>
<evidence type="ECO:0000256" key="9">
    <source>
        <dbReference type="SAM" id="MobiDB-lite"/>
    </source>
</evidence>
<sequence length="534" mass="59835">PCLSPAGLLTLPMAAGARQVPPVSGSPLSDTEYQKFFSRLKPVQEANLFCLMRQAYGCTNPTILRLDRDENHGQIPDGPVCTDVPEVLQFETFCQFAQYRCIKQQFYTKMPTPSPKVPTPSPKVPTHSPKVPTPSQKNRTTVLPTTVLVPAATTASPPKVESPEHESLKNSIWQLINSALSLDASLTTVNSSWNFTKSHLESTSEPEVVPRGRPQESSSSCVPHPGPLTCSQMHTHTHLPIASALHGQKYTYTYTYKPCRYPHSPMQFSQESKVSLGRGFFAMLWGCFTLFQFLTKGVLTSFFPLSVSLLALRNDEAVTILCYAVLEGNCLSSMLAMAWKEMEKRIFGFGDSVCDNLGRRHMDLCPDCAFCSLKREQCQNIKTLNRVHCNTGDFSTYINPQISAQHQDAENKSSSSETLEDYDMGLFGGLKSEYWCSRMAIHGCEDPNVTLWLEAEYTVFPDRGTRSEICDSSGVQHPSYCMFKSHQCLQESTHNQRVTRVECNNNETYQVLSAKEGEKEVQLWREKFLSLAKQ</sequence>
<dbReference type="InterPro" id="IPR009865">
    <property type="entry name" value="Proacrosin-bd"/>
</dbReference>
<protein>
    <recommendedName>
        <fullName evidence="2">Acrosin-binding protein</fullName>
    </recommendedName>
    <alternativeName>
        <fullName evidence="6">Acrosin-binding protein, 60 kDa form</fullName>
    </alternativeName>
    <alternativeName>
        <fullName evidence="7">Proacrosin-binding protein sp32</fullName>
    </alternativeName>
</protein>
<dbReference type="PANTHER" id="PTHR21362">
    <property type="entry name" value="ACROSIN-BINDING PROTEIN"/>
    <property type="match status" value="1"/>
</dbReference>
<gene>
    <name evidence="11" type="primary">Acrbp</name>
    <name evidence="11" type="ORF">SMICAP_R12236</name>
</gene>
<keyword evidence="10" id="KW-1133">Transmembrane helix</keyword>
<evidence type="ECO:0000256" key="6">
    <source>
        <dbReference type="ARBA" id="ARBA00032734"/>
    </source>
</evidence>
<dbReference type="AlphaFoldDB" id="A0A7K8QT04"/>
<evidence type="ECO:0000256" key="10">
    <source>
        <dbReference type="SAM" id="Phobius"/>
    </source>
</evidence>
<evidence type="ECO:0000256" key="8">
    <source>
        <dbReference type="ARBA" id="ARBA00045517"/>
    </source>
</evidence>
<evidence type="ECO:0000256" key="2">
    <source>
        <dbReference type="ARBA" id="ARBA00018940"/>
    </source>
</evidence>
<comment type="caution">
    <text evidence="11">The sequence shown here is derived from an EMBL/GenBank/DDBJ whole genome shotgun (WGS) entry which is preliminary data.</text>
</comment>
<keyword evidence="12" id="KW-1185">Reference proteome</keyword>
<dbReference type="PANTHER" id="PTHR21362:SF1">
    <property type="entry name" value="ACROSIN-BINDING PROTEIN"/>
    <property type="match status" value="1"/>
</dbReference>
<feature type="transmembrane region" description="Helical" evidence="10">
    <location>
        <begin position="280"/>
        <end position="305"/>
    </location>
</feature>
<keyword evidence="10" id="KW-0812">Transmembrane</keyword>
<organism evidence="11 12">
    <name type="scientific">Smithornis capensis</name>
    <dbReference type="NCBI Taxonomy" id="363769"/>
    <lineage>
        <taxon>Eukaryota</taxon>
        <taxon>Metazoa</taxon>
        <taxon>Chordata</taxon>
        <taxon>Craniata</taxon>
        <taxon>Vertebrata</taxon>
        <taxon>Euteleostomi</taxon>
        <taxon>Archelosauria</taxon>
        <taxon>Archosauria</taxon>
        <taxon>Dinosauria</taxon>
        <taxon>Saurischia</taxon>
        <taxon>Theropoda</taxon>
        <taxon>Coelurosauria</taxon>
        <taxon>Aves</taxon>
        <taxon>Neognathae</taxon>
        <taxon>Neoaves</taxon>
        <taxon>Telluraves</taxon>
        <taxon>Australaves</taxon>
        <taxon>Passeriformes</taxon>
        <taxon>Eurylaimidae</taxon>
        <taxon>Smithornis</taxon>
    </lineage>
</organism>
<name>A0A7K8QT04_9PASS</name>
<reference evidence="11 12" key="1">
    <citation type="submission" date="2019-09" db="EMBL/GenBank/DDBJ databases">
        <title>Bird 10,000 Genomes (B10K) Project - Family phase.</title>
        <authorList>
            <person name="Zhang G."/>
        </authorList>
    </citation>
    <scope>NUCLEOTIDE SEQUENCE [LARGE SCALE GENOMIC DNA]</scope>
    <source>
        <strain evidence="11">B10K-CU-031-20</strain>
    </source>
</reference>
<evidence type="ECO:0000256" key="5">
    <source>
        <dbReference type="ARBA" id="ARBA00023329"/>
    </source>
</evidence>
<comment type="subcellular location">
    <subcellularLocation>
        <location evidence="1">Cytoplasmic vesicle</location>
        <location evidence="1">Secretory vesicle</location>
        <location evidence="1">Acrosome</location>
    </subcellularLocation>
</comment>
<feature type="region of interest" description="Disordered" evidence="9">
    <location>
        <begin position="204"/>
        <end position="223"/>
    </location>
</feature>
<feature type="compositionally biased region" description="Low complexity" evidence="9">
    <location>
        <begin position="124"/>
        <end position="138"/>
    </location>
</feature>
<proteinExistence type="predicted"/>
<feature type="region of interest" description="Disordered" evidence="9">
    <location>
        <begin position="111"/>
        <end position="138"/>
    </location>
</feature>
<keyword evidence="10" id="KW-0472">Membrane</keyword>
<feature type="non-terminal residue" evidence="11">
    <location>
        <position position="534"/>
    </location>
</feature>
<evidence type="ECO:0000256" key="4">
    <source>
        <dbReference type="ARBA" id="ARBA00022729"/>
    </source>
</evidence>
<comment type="function">
    <text evidence="8">Acrosomal protein that maintains proacrosin (pro-ACR) as an enzymatically inactive zymogen in the acrosome. Involved also in the acrosome formation.</text>
</comment>
<evidence type="ECO:0000313" key="12">
    <source>
        <dbReference type="Proteomes" id="UP000567624"/>
    </source>
</evidence>
<feature type="compositionally biased region" description="Basic and acidic residues" evidence="9">
    <location>
        <begin position="204"/>
        <end position="214"/>
    </location>
</feature>
<dbReference type="Proteomes" id="UP000567624">
    <property type="component" value="Unassembled WGS sequence"/>
</dbReference>
<feature type="non-terminal residue" evidence="11">
    <location>
        <position position="1"/>
    </location>
</feature>
<feature type="compositionally biased region" description="Pro residues" evidence="9">
    <location>
        <begin position="112"/>
        <end position="123"/>
    </location>
</feature>
<evidence type="ECO:0000256" key="1">
    <source>
        <dbReference type="ARBA" id="ARBA00004218"/>
    </source>
</evidence>
<keyword evidence="3" id="KW-0597">Phosphoprotein</keyword>
<evidence type="ECO:0000256" key="3">
    <source>
        <dbReference type="ARBA" id="ARBA00022553"/>
    </source>
</evidence>
<keyword evidence="5" id="KW-0968">Cytoplasmic vesicle</keyword>
<dbReference type="GO" id="GO:0001669">
    <property type="term" value="C:acrosomal vesicle"/>
    <property type="evidence" value="ECO:0007669"/>
    <property type="project" value="UniProtKB-SubCell"/>
</dbReference>